<evidence type="ECO:0000313" key="2">
    <source>
        <dbReference type="EMBL" id="CAA9447204.1"/>
    </source>
</evidence>
<evidence type="ECO:0000259" key="1">
    <source>
        <dbReference type="Pfam" id="PF03109"/>
    </source>
</evidence>
<dbReference type="PANTHER" id="PTHR43173">
    <property type="entry name" value="ABC1 FAMILY PROTEIN"/>
    <property type="match status" value="1"/>
</dbReference>
<name>A0A6J4QKN3_9ACTN</name>
<dbReference type="SUPFAM" id="SSF56112">
    <property type="entry name" value="Protein kinase-like (PK-like)"/>
    <property type="match status" value="1"/>
</dbReference>
<dbReference type="Pfam" id="PF03109">
    <property type="entry name" value="ABC1"/>
    <property type="match status" value="1"/>
</dbReference>
<organism evidence="2">
    <name type="scientific">uncultured Rubrobacteraceae bacterium</name>
    <dbReference type="NCBI Taxonomy" id="349277"/>
    <lineage>
        <taxon>Bacteria</taxon>
        <taxon>Bacillati</taxon>
        <taxon>Actinomycetota</taxon>
        <taxon>Rubrobacteria</taxon>
        <taxon>Rubrobacterales</taxon>
        <taxon>Rubrobacteraceae</taxon>
        <taxon>environmental samples</taxon>
    </lineage>
</organism>
<proteinExistence type="predicted"/>
<dbReference type="AlphaFoldDB" id="A0A6J4QKN3"/>
<reference evidence="2" key="1">
    <citation type="submission" date="2020-02" db="EMBL/GenBank/DDBJ databases">
        <authorList>
            <person name="Meier V. D."/>
        </authorList>
    </citation>
    <scope>NUCLEOTIDE SEQUENCE</scope>
    <source>
        <strain evidence="2">AVDCRST_MAG28</strain>
    </source>
</reference>
<keyword evidence="2" id="KW-0560">Oxidoreductase</keyword>
<dbReference type="PANTHER" id="PTHR43173:SF19">
    <property type="entry name" value="AARF DOMAIN-CONTAINING PROTEIN KINASE 1"/>
    <property type="match status" value="1"/>
</dbReference>
<dbReference type="EMBL" id="CADCVE010000022">
    <property type="protein sequence ID" value="CAA9447204.1"/>
    <property type="molecule type" value="Genomic_DNA"/>
</dbReference>
<dbReference type="InterPro" id="IPR051130">
    <property type="entry name" value="Mito_struct-func_regulator"/>
</dbReference>
<sequence>MDPNEMARFYTEAAKNLSRSWLEAGSTLFAANRRLVDAARLWGDETRAAEEVLARASRRSGEETRAVVGAGEGPPDAASLARFGDLVRAQTFLWTAANLTAAERLGRAASESAEAMAGSFPGSVPGFAVGSGFAPGFAELAASAPSPRVFVLGVVAADLWVGYAALRERARWAPGLVRDEDWELQHRRGAGRVLDAAAALGGTLIKAAQFASSRPDLLPAAYVEILSELQDRVPPQPWTVIEGAVSQEIGRPLQGAFAEFDHEPLASASIAQVHRARLTDGREVAVKVQYPGIAGLIEADLSALEGIFKAISRLEPSVNLQPILDYLRWTLPMELDFEREARFISDLKKALSHRDDVLIPEVVEGLNTRRLLVLELAEGVKITDREGLINAGLDPSRVAELLVEVYAEQLLQRGVFHADPHPGNLFVKPGPNGPVLVLLDHGLTVDLPPDLIAAMKEAIEALTEGDFDALTGALRKAGLDISPDLDLDTLLGLVGVLFGSDQTGEANGEGDEEATDLGQFGLKLGTSIGHIPNDLLLVGRAIGLIDGTVRQLDPDLDTIEIVARYVQED</sequence>
<feature type="domain" description="ABC1 atypical kinase-like" evidence="1">
    <location>
        <begin position="229"/>
        <end position="470"/>
    </location>
</feature>
<accession>A0A6J4QKN3</accession>
<dbReference type="InterPro" id="IPR011009">
    <property type="entry name" value="Kinase-like_dom_sf"/>
</dbReference>
<gene>
    <name evidence="2" type="ORF">AVDCRST_MAG28-994</name>
</gene>
<keyword evidence="2" id="KW-0830">Ubiquinone</keyword>
<protein>
    <submittedName>
        <fullName evidence="2">Ubiquinone biosynthesis monooxygenase UbiB</fullName>
    </submittedName>
</protein>
<dbReference type="InterPro" id="IPR004147">
    <property type="entry name" value="ABC1_dom"/>
</dbReference>
<dbReference type="GO" id="GO:0004497">
    <property type="term" value="F:monooxygenase activity"/>
    <property type="evidence" value="ECO:0007669"/>
    <property type="project" value="UniProtKB-KW"/>
</dbReference>
<keyword evidence="2" id="KW-0503">Monooxygenase</keyword>